<gene>
    <name evidence="2" type="ordered locus">Desaci_4223</name>
</gene>
<dbReference type="HOGENOM" id="CLU_048259_1_1_9"/>
<dbReference type="Gene3D" id="2.40.10.170">
    <property type="match status" value="1"/>
</dbReference>
<dbReference type="STRING" id="646529.Desaci_4223"/>
<protein>
    <submittedName>
        <fullName evidence="2">CarD-like transcriptional regulator</fullName>
    </submittedName>
</protein>
<dbReference type="EMBL" id="CP003639">
    <property type="protein sequence ID" value="AFM43080.1"/>
    <property type="molecule type" value="Genomic_DNA"/>
</dbReference>
<dbReference type="InterPro" id="IPR042215">
    <property type="entry name" value="CarD-like_C"/>
</dbReference>
<sequence>MIYLRGTLKVGVMMFNVGDKIVYPVYGACFIEAVEEKEILGERKLCYILNIPREKLQVMIPMDKAVKIGMRQIVNPEILENILSDFNLGNTDPIIFENQRWCKDINKKKFKSGDIYKGAEIIRDLTRKGQINKLGADDVNMLNSARHVFVSEIMEVKGLKEEQAVNLLDEVLKS</sequence>
<dbReference type="SUPFAM" id="SSF141259">
    <property type="entry name" value="CarD-like"/>
    <property type="match status" value="1"/>
</dbReference>
<dbReference type="Pfam" id="PF02559">
    <property type="entry name" value="CarD_TRCF_RID"/>
    <property type="match status" value="1"/>
</dbReference>
<feature type="domain" description="CarD-like/TRCF RNAP-interacting" evidence="1">
    <location>
        <begin position="14"/>
        <end position="126"/>
    </location>
</feature>
<evidence type="ECO:0000313" key="3">
    <source>
        <dbReference type="Proteomes" id="UP000002892"/>
    </source>
</evidence>
<dbReference type="KEGG" id="dai:Desaci_4223"/>
<dbReference type="InterPro" id="IPR003711">
    <property type="entry name" value="CarD-like/TRCF_RID"/>
</dbReference>
<dbReference type="GO" id="GO:0009303">
    <property type="term" value="P:rRNA transcription"/>
    <property type="evidence" value="ECO:0007669"/>
    <property type="project" value="TreeGrafter"/>
</dbReference>
<dbReference type="InterPro" id="IPR048792">
    <property type="entry name" value="CarD_C"/>
</dbReference>
<name>I4DBA6_DESAJ</name>
<evidence type="ECO:0000259" key="1">
    <source>
        <dbReference type="SMART" id="SM01058"/>
    </source>
</evidence>
<keyword evidence="3" id="KW-1185">Reference proteome</keyword>
<dbReference type="Proteomes" id="UP000002892">
    <property type="component" value="Chromosome"/>
</dbReference>
<reference evidence="2 3" key="1">
    <citation type="journal article" date="2012" name="J. Bacteriol.">
        <title>Complete genome sequences of Desulfosporosinus orientis DSM765T, Desulfosporosinus youngiae DSM17734T, Desulfosporosinus meridiei DSM13257T, and Desulfosporosinus acidiphilus DSM22704T.</title>
        <authorList>
            <person name="Pester M."/>
            <person name="Brambilla E."/>
            <person name="Alazard D."/>
            <person name="Rattei T."/>
            <person name="Weinmaier T."/>
            <person name="Han J."/>
            <person name="Lucas S."/>
            <person name="Lapidus A."/>
            <person name="Cheng J.F."/>
            <person name="Goodwin L."/>
            <person name="Pitluck S."/>
            <person name="Peters L."/>
            <person name="Ovchinnikova G."/>
            <person name="Teshima H."/>
            <person name="Detter J.C."/>
            <person name="Han C.S."/>
            <person name="Tapia R."/>
            <person name="Land M.L."/>
            <person name="Hauser L."/>
            <person name="Kyrpides N.C."/>
            <person name="Ivanova N.N."/>
            <person name="Pagani I."/>
            <person name="Huntmann M."/>
            <person name="Wei C.L."/>
            <person name="Davenport K.W."/>
            <person name="Daligault H."/>
            <person name="Chain P.S."/>
            <person name="Chen A."/>
            <person name="Mavromatis K."/>
            <person name="Markowitz V."/>
            <person name="Szeto E."/>
            <person name="Mikhailova N."/>
            <person name="Pati A."/>
            <person name="Wagner M."/>
            <person name="Woyke T."/>
            <person name="Ollivier B."/>
            <person name="Klenk H.P."/>
            <person name="Spring S."/>
            <person name="Loy A."/>
        </authorList>
    </citation>
    <scope>NUCLEOTIDE SEQUENCE [LARGE SCALE GENOMIC DNA]</scope>
    <source>
        <strain evidence="3">DSM 22704 / JCM 16185 / SJ4</strain>
    </source>
</reference>
<dbReference type="AlphaFoldDB" id="I4DBA6"/>
<accession>I4DBA6</accession>
<dbReference type="PANTHER" id="PTHR38447:SF1">
    <property type="entry name" value="RNA POLYMERASE-BINDING TRANSCRIPTION FACTOR CARD"/>
    <property type="match status" value="1"/>
</dbReference>
<proteinExistence type="predicted"/>
<dbReference type="eggNOG" id="COG1329">
    <property type="taxonomic scope" value="Bacteria"/>
</dbReference>
<dbReference type="InterPro" id="IPR052531">
    <property type="entry name" value="CarD-like_regulator"/>
</dbReference>
<dbReference type="InterPro" id="IPR036101">
    <property type="entry name" value="CarD-like/TRCF_RID_sf"/>
</dbReference>
<organism evidence="2 3">
    <name type="scientific">Desulfosporosinus acidiphilus (strain DSM 22704 / JCM 16185 / SJ4)</name>
    <dbReference type="NCBI Taxonomy" id="646529"/>
    <lineage>
        <taxon>Bacteria</taxon>
        <taxon>Bacillati</taxon>
        <taxon>Bacillota</taxon>
        <taxon>Clostridia</taxon>
        <taxon>Eubacteriales</taxon>
        <taxon>Desulfitobacteriaceae</taxon>
        <taxon>Desulfosporosinus</taxon>
    </lineage>
</organism>
<evidence type="ECO:0000313" key="2">
    <source>
        <dbReference type="EMBL" id="AFM43080.1"/>
    </source>
</evidence>
<dbReference type="Pfam" id="PF21095">
    <property type="entry name" value="CarD_C"/>
    <property type="match status" value="1"/>
</dbReference>
<dbReference type="PANTHER" id="PTHR38447">
    <property type="entry name" value="TRANSCRIPTION FACTOR YDEB-RELATED"/>
    <property type="match status" value="1"/>
</dbReference>
<dbReference type="Gene3D" id="1.20.58.1290">
    <property type="entry name" value="CarD-like, C-terminal domain"/>
    <property type="match status" value="1"/>
</dbReference>
<dbReference type="SMART" id="SM01058">
    <property type="entry name" value="CarD_TRCF"/>
    <property type="match status" value="1"/>
</dbReference>